<feature type="domain" description="Ricin B lectin" evidence="7">
    <location>
        <begin position="32"/>
        <end position="169"/>
    </location>
</feature>
<dbReference type="EMBL" id="JAGFNS010000030">
    <property type="protein sequence ID" value="MBO3742664.1"/>
    <property type="molecule type" value="Genomic_DNA"/>
</dbReference>
<evidence type="ECO:0000313" key="9">
    <source>
        <dbReference type="Proteomes" id="UP000679690"/>
    </source>
</evidence>
<feature type="compositionally biased region" description="Polar residues" evidence="6">
    <location>
        <begin position="436"/>
        <end position="455"/>
    </location>
</feature>
<dbReference type="InterPro" id="IPR000070">
    <property type="entry name" value="Pectinesterase_cat"/>
</dbReference>
<organism evidence="8 9">
    <name type="scientific">Actinoplanes flavus</name>
    <dbReference type="NCBI Taxonomy" id="2820290"/>
    <lineage>
        <taxon>Bacteria</taxon>
        <taxon>Bacillati</taxon>
        <taxon>Actinomycetota</taxon>
        <taxon>Actinomycetes</taxon>
        <taxon>Micromonosporales</taxon>
        <taxon>Micromonosporaceae</taxon>
        <taxon>Actinoplanes</taxon>
    </lineage>
</organism>
<comment type="pathway">
    <text evidence="5">Glycan metabolism; pectin degradation; 2-dehydro-3-deoxy-D-gluconate from pectin: step 1/5.</text>
</comment>
<dbReference type="Proteomes" id="UP000679690">
    <property type="component" value="Unassembled WGS sequence"/>
</dbReference>
<dbReference type="PANTHER" id="PTHR31321:SF57">
    <property type="entry name" value="PECTINESTERASE 53-RELATED"/>
    <property type="match status" value="1"/>
</dbReference>
<dbReference type="Gene3D" id="2.160.20.10">
    <property type="entry name" value="Single-stranded right-handed beta-helix, Pectin lyase-like"/>
    <property type="match status" value="1"/>
</dbReference>
<gene>
    <name evidence="8" type="ORF">J5X75_34650</name>
</gene>
<dbReference type="InterPro" id="IPR000772">
    <property type="entry name" value="Ricin_B_lectin"/>
</dbReference>
<dbReference type="InterPro" id="IPR012334">
    <property type="entry name" value="Pectin_lyas_fold"/>
</dbReference>
<accession>A0ABS3UVS5</accession>
<dbReference type="SMART" id="SM00458">
    <property type="entry name" value="RICIN"/>
    <property type="match status" value="1"/>
</dbReference>
<dbReference type="SUPFAM" id="SSF51126">
    <property type="entry name" value="Pectin lyase-like"/>
    <property type="match status" value="1"/>
</dbReference>
<sequence>MRRAIPLFLAVPAVVVGLFALPSEAAVTPVAGGVYTLASGSSGKCVQVAGTANGGLLTQAACSTSNTSQLFTAVAQNGAFGFTNSASGKCVDVPYSDTTAGVQLWQWTCGASANQTWSLTASTAAPGKYLIKSASNGLCVSNKDGSTAGNNPIVQEACSDIARMQWSFNQVSGGGTTTATVAADGTGTYRTVQAAIDAVPANNTTRRVITIKPGTYREIVTIPANKPYITLQGLGTSNAQTTIVNNRDAGHYGLGGSGTVQAYGKELTVTNLTITNDYDENTYETGDQALALYLDADRARFDNVRLLGDQDTFLVDNNARTYFTNSYVEGTVDFIFGAGIAVFSNSRIHEKRSTGGPLTAASTPAEKTYGFLFYKCTITGTGTNNTTLGRPWRQGAQVLFRESNLSNTIRTAQPWTDMSTNTWQNARFTEYRNTGAGATTNSNRPQLSDSQAANYTPQKYLAGADGWNPVG</sequence>
<evidence type="ECO:0000256" key="5">
    <source>
        <dbReference type="RuleBase" id="RU000589"/>
    </source>
</evidence>
<dbReference type="Gene3D" id="2.80.10.50">
    <property type="match status" value="2"/>
</dbReference>
<reference evidence="8 9" key="1">
    <citation type="submission" date="2021-03" db="EMBL/GenBank/DDBJ databases">
        <title>Actinoplanes flavus sp. nov., a novel actinomycete isolated from Coconut Palm rhizosphere soil.</title>
        <authorList>
            <person name="Luo X."/>
        </authorList>
    </citation>
    <scope>NUCLEOTIDE SEQUENCE [LARGE SCALE GENOMIC DNA]</scope>
    <source>
        <strain evidence="8 9">NEAU-H7</strain>
    </source>
</reference>
<dbReference type="SUPFAM" id="SSF50370">
    <property type="entry name" value="Ricin B-like lectins"/>
    <property type="match status" value="1"/>
</dbReference>
<comment type="catalytic activity">
    <reaction evidence="5">
        <text>[(1-&gt;4)-alpha-D-galacturonosyl methyl ester](n) + n H2O = [(1-&gt;4)-alpha-D-galacturonosyl](n) + n methanol + n H(+)</text>
        <dbReference type="Rhea" id="RHEA:22380"/>
        <dbReference type="Rhea" id="RHEA-COMP:14570"/>
        <dbReference type="Rhea" id="RHEA-COMP:14573"/>
        <dbReference type="ChEBI" id="CHEBI:15377"/>
        <dbReference type="ChEBI" id="CHEBI:15378"/>
        <dbReference type="ChEBI" id="CHEBI:17790"/>
        <dbReference type="ChEBI" id="CHEBI:140522"/>
        <dbReference type="ChEBI" id="CHEBI:140523"/>
        <dbReference type="EC" id="3.1.1.11"/>
    </reaction>
</comment>
<feature type="chain" id="PRO_5044989270" description="Pectinesterase" evidence="5">
    <location>
        <begin position="26"/>
        <end position="471"/>
    </location>
</feature>
<dbReference type="InterPro" id="IPR033131">
    <property type="entry name" value="Pectinesterase_Asp_AS"/>
</dbReference>
<dbReference type="InterPro" id="IPR035992">
    <property type="entry name" value="Ricin_B-like_lectins"/>
</dbReference>
<comment type="caution">
    <text evidence="8">The sequence shown here is derived from an EMBL/GenBank/DDBJ whole genome shotgun (WGS) entry which is preliminary data.</text>
</comment>
<dbReference type="InterPro" id="IPR011050">
    <property type="entry name" value="Pectin_lyase_fold/virulence"/>
</dbReference>
<evidence type="ECO:0000313" key="8">
    <source>
        <dbReference type="EMBL" id="MBO3742664.1"/>
    </source>
</evidence>
<evidence type="ECO:0000256" key="4">
    <source>
        <dbReference type="PROSITE-ProRule" id="PRU10040"/>
    </source>
</evidence>
<evidence type="ECO:0000259" key="7">
    <source>
        <dbReference type="SMART" id="SM00458"/>
    </source>
</evidence>
<keyword evidence="5" id="KW-0732">Signal</keyword>
<keyword evidence="2 5" id="KW-0378">Hydrolase</keyword>
<evidence type="ECO:0000256" key="6">
    <source>
        <dbReference type="SAM" id="MobiDB-lite"/>
    </source>
</evidence>
<feature type="region of interest" description="Disordered" evidence="6">
    <location>
        <begin position="434"/>
        <end position="455"/>
    </location>
</feature>
<keyword evidence="3 5" id="KW-0063">Aspartyl esterase</keyword>
<dbReference type="PANTHER" id="PTHR31321">
    <property type="entry name" value="ACYL-COA THIOESTER HYDROLASE YBHC-RELATED"/>
    <property type="match status" value="1"/>
</dbReference>
<dbReference type="CDD" id="cd00161">
    <property type="entry name" value="beta-trefoil_Ricin-like"/>
    <property type="match status" value="1"/>
</dbReference>
<feature type="active site" evidence="4">
    <location>
        <position position="333"/>
    </location>
</feature>
<keyword evidence="9" id="KW-1185">Reference proteome</keyword>
<dbReference type="PROSITE" id="PS50231">
    <property type="entry name" value="RICIN_B_LECTIN"/>
    <property type="match status" value="1"/>
</dbReference>
<evidence type="ECO:0000256" key="1">
    <source>
        <dbReference type="ARBA" id="ARBA00008891"/>
    </source>
</evidence>
<evidence type="ECO:0000256" key="2">
    <source>
        <dbReference type="ARBA" id="ARBA00022801"/>
    </source>
</evidence>
<feature type="signal peptide" evidence="5">
    <location>
        <begin position="1"/>
        <end position="25"/>
    </location>
</feature>
<dbReference type="EC" id="3.1.1.11" evidence="5"/>
<protein>
    <recommendedName>
        <fullName evidence="5">Pectinesterase</fullName>
        <ecNumber evidence="5">3.1.1.11</ecNumber>
    </recommendedName>
</protein>
<dbReference type="PROSITE" id="PS00503">
    <property type="entry name" value="PECTINESTERASE_2"/>
    <property type="match status" value="1"/>
</dbReference>
<dbReference type="Pfam" id="PF01095">
    <property type="entry name" value="Pectinesterase"/>
    <property type="match status" value="1"/>
</dbReference>
<proteinExistence type="inferred from homology"/>
<dbReference type="Pfam" id="PF00652">
    <property type="entry name" value="Ricin_B_lectin"/>
    <property type="match status" value="1"/>
</dbReference>
<name>A0ABS3UVS5_9ACTN</name>
<comment type="similarity">
    <text evidence="1">Belongs to the pectinesterase family.</text>
</comment>
<evidence type="ECO:0000256" key="3">
    <source>
        <dbReference type="ARBA" id="ARBA00023085"/>
    </source>
</evidence>